<reference evidence="2 3" key="1">
    <citation type="journal article" date="2015" name="Nature">
        <title>rRNA introns, odd ribosomes, and small enigmatic genomes across a large radiation of phyla.</title>
        <authorList>
            <person name="Brown C.T."/>
            <person name="Hug L.A."/>
            <person name="Thomas B.C."/>
            <person name="Sharon I."/>
            <person name="Castelle C.J."/>
            <person name="Singh A."/>
            <person name="Wilkins M.J."/>
            <person name="Williams K.H."/>
            <person name="Banfield J.F."/>
        </authorList>
    </citation>
    <scope>NUCLEOTIDE SEQUENCE [LARGE SCALE GENOMIC DNA]</scope>
</reference>
<comment type="caution">
    <text evidence="2">The sequence shown here is derived from an EMBL/GenBank/DDBJ whole genome shotgun (WGS) entry which is preliminary data.</text>
</comment>
<dbReference type="Gene3D" id="3.30.70.60">
    <property type="match status" value="1"/>
</dbReference>
<evidence type="ECO:0000256" key="1">
    <source>
        <dbReference type="SAM" id="Phobius"/>
    </source>
</evidence>
<name>A0A0G1M2J1_9BACT</name>
<keyword evidence="1" id="KW-1133">Transmembrane helix</keyword>
<gene>
    <name evidence="2" type="ORF">UW60_C0028G0004</name>
</gene>
<dbReference type="AlphaFoldDB" id="A0A0G1M2J1"/>
<dbReference type="Proteomes" id="UP000034826">
    <property type="component" value="Unassembled WGS sequence"/>
</dbReference>
<proteinExistence type="predicted"/>
<protein>
    <recommendedName>
        <fullName evidence="4">Pilus assembly protein, PilO</fullName>
    </recommendedName>
</protein>
<evidence type="ECO:0008006" key="4">
    <source>
        <dbReference type="Google" id="ProtNLM"/>
    </source>
</evidence>
<keyword evidence="1" id="KW-0472">Membrane</keyword>
<evidence type="ECO:0000313" key="3">
    <source>
        <dbReference type="Proteomes" id="UP000034826"/>
    </source>
</evidence>
<dbReference type="EMBL" id="LCIY01000028">
    <property type="protein sequence ID" value="KKT66144.1"/>
    <property type="molecule type" value="Genomic_DNA"/>
</dbReference>
<accession>A0A0G1M2J1</accession>
<organism evidence="2 3">
    <name type="scientific">Candidatus Woesebacteria bacterium GW2011_GWA2_44_33</name>
    <dbReference type="NCBI Taxonomy" id="1618564"/>
    <lineage>
        <taxon>Bacteria</taxon>
        <taxon>Candidatus Woeseibacteriota</taxon>
    </lineage>
</organism>
<evidence type="ECO:0000313" key="2">
    <source>
        <dbReference type="EMBL" id="KKT66144.1"/>
    </source>
</evidence>
<keyword evidence="1" id="KW-0812">Transmembrane</keyword>
<dbReference type="InterPro" id="IPR014717">
    <property type="entry name" value="Transl_elong_EF1B/ribsomal_bS6"/>
</dbReference>
<feature type="transmembrane region" description="Helical" evidence="1">
    <location>
        <begin position="31"/>
        <end position="50"/>
    </location>
</feature>
<sequence>MALGWRKEYIRYKEYFLNVLIIYKQKEDLRMFLEILLSLVTVSFFGAFALRPTLVTITALLTEIDSKEEIVTKLDTKIQNLALATSLMESETARLPLIENAVPATASPETFVRQFEGLAAKNGINLLGVSLGQVTLLGEVKKVPPEEGVTPLPEDALGISFSVSLSGNYSELLGFLADLEKLRRPLAIDTTGMTTTETEEGKTLVILVSGRAPYIGK</sequence>